<sequence length="89" mass="10174">MADKQGKANFIWKIADDILRGSFKAHEYGDVILPFVVLRRLDCVLEPTKDKVIETYNQFKDKNLPDISGILLNSTINEKSPKGLNFYNT</sequence>
<dbReference type="Proteomes" id="UP000193334">
    <property type="component" value="Chromosome"/>
</dbReference>
<reference evidence="5" key="1">
    <citation type="submission" date="2017-04" db="EMBL/GenBank/DDBJ databases">
        <title>Comparative genomics and description of representatives of a novel lineage of planctomycetes thriving in anoxic sediments.</title>
        <authorList>
            <person name="Spring S."/>
            <person name="Bunk B."/>
            <person name="Sproer C."/>
        </authorList>
    </citation>
    <scope>NUCLEOTIDE SEQUENCE [LARGE SCALE GENOMIC DNA]</scope>
    <source>
        <strain evidence="5">ST-PulAB-D4</strain>
    </source>
</reference>
<dbReference type="AlphaFoldDB" id="A0A1W6LM86"/>
<evidence type="ECO:0000313" key="5">
    <source>
        <dbReference type="Proteomes" id="UP000193334"/>
    </source>
</evidence>
<protein>
    <submittedName>
        <fullName evidence="4">Type I restriction-modification system methyltransferase subunit</fullName>
    </submittedName>
</protein>
<dbReference type="RefSeq" id="WP_085755543.1">
    <property type="nucleotide sequence ID" value="NZ_CP021023.1"/>
</dbReference>
<dbReference type="InterPro" id="IPR029063">
    <property type="entry name" value="SAM-dependent_MTases_sf"/>
</dbReference>
<evidence type="ECO:0000256" key="1">
    <source>
        <dbReference type="ARBA" id="ARBA00006594"/>
    </source>
</evidence>
<dbReference type="Gene3D" id="1.20.1260.30">
    <property type="match status" value="1"/>
</dbReference>
<dbReference type="STRING" id="1941349.STSP1_01258"/>
<dbReference type="KEGG" id="pbp:STSP1_01258"/>
<proteinExistence type="inferred from homology"/>
<evidence type="ECO:0000256" key="2">
    <source>
        <dbReference type="ARBA" id="ARBA00022747"/>
    </source>
</evidence>
<dbReference type="InterPro" id="IPR038333">
    <property type="entry name" value="T1MK-like_N_sf"/>
</dbReference>
<dbReference type="GO" id="GO:0008168">
    <property type="term" value="F:methyltransferase activity"/>
    <property type="evidence" value="ECO:0007669"/>
    <property type="project" value="UniProtKB-KW"/>
</dbReference>
<dbReference type="GO" id="GO:0032259">
    <property type="term" value="P:methylation"/>
    <property type="evidence" value="ECO:0007669"/>
    <property type="project" value="UniProtKB-KW"/>
</dbReference>
<dbReference type="InterPro" id="IPR022749">
    <property type="entry name" value="D12N6_MeTrfase_N"/>
</dbReference>
<comment type="similarity">
    <text evidence="1">Belongs to the N(4)/N(6)-methyltransferase family.</text>
</comment>
<feature type="domain" description="N6 adenine-specific DNA methyltransferase N-terminal" evidence="3">
    <location>
        <begin position="8"/>
        <end position="88"/>
    </location>
</feature>
<keyword evidence="2" id="KW-0680">Restriction system</keyword>
<dbReference type="EMBL" id="CP021023">
    <property type="protein sequence ID" value="ARN56866.1"/>
    <property type="molecule type" value="Genomic_DNA"/>
</dbReference>
<keyword evidence="4" id="KW-0489">Methyltransferase</keyword>
<evidence type="ECO:0000259" key="3">
    <source>
        <dbReference type="Pfam" id="PF12161"/>
    </source>
</evidence>
<name>A0A1W6LM86_9BACT</name>
<keyword evidence="4" id="KW-0808">Transferase</keyword>
<gene>
    <name evidence="4" type="ORF">STSP1_01258</name>
</gene>
<accession>A0A1W6LM86</accession>
<evidence type="ECO:0000313" key="4">
    <source>
        <dbReference type="EMBL" id="ARN56866.1"/>
    </source>
</evidence>
<dbReference type="Pfam" id="PF12161">
    <property type="entry name" value="HsdM_N"/>
    <property type="match status" value="1"/>
</dbReference>
<keyword evidence="5" id="KW-1185">Reference proteome</keyword>
<dbReference type="SUPFAM" id="SSF53335">
    <property type="entry name" value="S-adenosyl-L-methionine-dependent methyltransferases"/>
    <property type="match status" value="1"/>
</dbReference>
<organism evidence="4 5">
    <name type="scientific">Sedimentisphaera salicampi</name>
    <dbReference type="NCBI Taxonomy" id="1941349"/>
    <lineage>
        <taxon>Bacteria</taxon>
        <taxon>Pseudomonadati</taxon>
        <taxon>Planctomycetota</taxon>
        <taxon>Phycisphaerae</taxon>
        <taxon>Sedimentisphaerales</taxon>
        <taxon>Sedimentisphaeraceae</taxon>
        <taxon>Sedimentisphaera</taxon>
    </lineage>
</organism>
<dbReference type="GO" id="GO:0009307">
    <property type="term" value="P:DNA restriction-modification system"/>
    <property type="evidence" value="ECO:0007669"/>
    <property type="project" value="UniProtKB-KW"/>
</dbReference>